<comment type="similarity">
    <text evidence="1 2">Belongs to the UPF0178 family.</text>
</comment>
<dbReference type="Pfam" id="PF02639">
    <property type="entry name" value="DUF188"/>
    <property type="match status" value="1"/>
</dbReference>
<dbReference type="CDD" id="cd18720">
    <property type="entry name" value="PIN_YqxD-like"/>
    <property type="match status" value="1"/>
</dbReference>
<evidence type="ECO:0000256" key="2">
    <source>
        <dbReference type="HAMAP-Rule" id="MF_00489"/>
    </source>
</evidence>
<protein>
    <recommendedName>
        <fullName evidence="2">UPF0178 protein GCM10007276_16500</fullName>
    </recommendedName>
</protein>
<proteinExistence type="inferred from homology"/>
<accession>A0A8J2W009</accession>
<dbReference type="PANTHER" id="PTHR35146:SF1">
    <property type="entry name" value="UPF0178 PROTEIN YAII"/>
    <property type="match status" value="1"/>
</dbReference>
<comment type="caution">
    <text evidence="3">The sequence shown here is derived from an EMBL/GenBank/DDBJ whole genome shotgun (WGS) entry which is preliminary data.</text>
</comment>
<evidence type="ECO:0000313" key="4">
    <source>
        <dbReference type="Proteomes" id="UP000602745"/>
    </source>
</evidence>
<evidence type="ECO:0000313" key="3">
    <source>
        <dbReference type="EMBL" id="GGE39888.1"/>
    </source>
</evidence>
<gene>
    <name evidence="3" type="ORF">GCM10007276_16500</name>
</gene>
<sequence>MDWRFEAALKLSGRPPVGGDRPLLFPCRQTRAIPHGMENQTASDDRKILVYIDADACPVKDETYRVAVRHGVKTYVVANSFMQVPRDPLIERVIVPAGPDVADDWIAERARRGTVVITTDIPLAARCVAAGADVLSPKGKPFTEESIGMTLATRNLMDQLRSAGEVTGGPRPFAAKDRSAFLSALDLIFVRLKRAGFA</sequence>
<dbReference type="Proteomes" id="UP000602745">
    <property type="component" value="Unassembled WGS sequence"/>
</dbReference>
<dbReference type="NCBIfam" id="NF001095">
    <property type="entry name" value="PRK00124.1"/>
    <property type="match status" value="1"/>
</dbReference>
<dbReference type="AlphaFoldDB" id="A0A8J2W009"/>
<organism evidence="3 4">
    <name type="scientific">Agaricicola taiwanensis</name>
    <dbReference type="NCBI Taxonomy" id="591372"/>
    <lineage>
        <taxon>Bacteria</taxon>
        <taxon>Pseudomonadati</taxon>
        <taxon>Pseudomonadota</taxon>
        <taxon>Alphaproteobacteria</taxon>
        <taxon>Rhodobacterales</taxon>
        <taxon>Paracoccaceae</taxon>
        <taxon>Agaricicola</taxon>
    </lineage>
</organism>
<name>A0A8J2W009_9RHOB</name>
<dbReference type="HAMAP" id="MF_00489">
    <property type="entry name" value="UPF0178"/>
    <property type="match status" value="1"/>
</dbReference>
<keyword evidence="4" id="KW-1185">Reference proteome</keyword>
<reference evidence="3" key="2">
    <citation type="submission" date="2020-09" db="EMBL/GenBank/DDBJ databases">
        <authorList>
            <person name="Sun Q."/>
            <person name="Sedlacek I."/>
        </authorList>
    </citation>
    <scope>NUCLEOTIDE SEQUENCE</scope>
    <source>
        <strain evidence="3">CCM 7684</strain>
    </source>
</reference>
<dbReference type="InterPro" id="IPR003791">
    <property type="entry name" value="UPF0178"/>
</dbReference>
<dbReference type="EMBL" id="BMCP01000002">
    <property type="protein sequence ID" value="GGE39888.1"/>
    <property type="molecule type" value="Genomic_DNA"/>
</dbReference>
<dbReference type="PANTHER" id="PTHR35146">
    <property type="entry name" value="UPF0178 PROTEIN YAII"/>
    <property type="match status" value="1"/>
</dbReference>
<reference evidence="3" key="1">
    <citation type="journal article" date="2014" name="Int. J. Syst. Evol. Microbiol.">
        <title>Complete genome sequence of Corynebacterium casei LMG S-19264T (=DSM 44701T), isolated from a smear-ripened cheese.</title>
        <authorList>
            <consortium name="US DOE Joint Genome Institute (JGI-PGF)"/>
            <person name="Walter F."/>
            <person name="Albersmeier A."/>
            <person name="Kalinowski J."/>
            <person name="Ruckert C."/>
        </authorList>
    </citation>
    <scope>NUCLEOTIDE SEQUENCE</scope>
    <source>
        <strain evidence="3">CCM 7684</strain>
    </source>
</reference>
<evidence type="ECO:0000256" key="1">
    <source>
        <dbReference type="ARBA" id="ARBA00008522"/>
    </source>
</evidence>